<name>A0A8H7E102_9EURO</name>
<dbReference type="Proteomes" id="UP000606974">
    <property type="component" value="Unassembled WGS sequence"/>
</dbReference>
<comment type="caution">
    <text evidence="2">The sequence shown here is derived from an EMBL/GenBank/DDBJ whole genome shotgun (WGS) entry which is preliminary data.</text>
</comment>
<keyword evidence="1" id="KW-0812">Transmembrane</keyword>
<evidence type="ECO:0000313" key="2">
    <source>
        <dbReference type="EMBL" id="KAF7502451.1"/>
    </source>
</evidence>
<evidence type="ECO:0000313" key="3">
    <source>
        <dbReference type="Proteomes" id="UP000606974"/>
    </source>
</evidence>
<proteinExistence type="predicted"/>
<sequence>MEPLTVGQAAAAINLGLILVQLTLPLLQVLLLAELLPSECNAVTWSAVSRFIQSSLWPSILSCDTSAERRDGVLGRVSFFTLTATFGMALIISAGILTPIGLEDTVVAGSFVNAKFEYAVDPTPFGTETPPRNLYILSRTCADGLIPCPGVEPSDFALIQVGGNEPNITLFDNYVLPNITDCFASGFRSVGDLRTSPFEIQYRQYQTASIVEESMDLKIYREDAKNKVTNTTEKFEILEKLVLLDKIVVREGIVADLVNGGVGFRNHTVPTAPRMRHGAQWTEDILWLEPVTACVDTNWSVQNRKPLPPFSTRKAIWSSDLLLVNRGGGIVPTQIPDYILINPPSQSDPELRSRALLAKSLFNYRLSEFLKLSSSNATVGSRYSFLDRDIWAGMRFWELNGRRGLALGPIHDPVFLPDARRDSLHENDKIELDPTQFNLASFDVQAFQEYWYRRSFTAISSPDISMEDALSACRATLPNSTPDIDLVLVRCGFLLTPPARKIEASEYSFQSLYVCASTVRATVKEVSFQYKQISERPSLIDLSVSHVSPKNYSSSTSKPLWAVERLEKKWNVSSIQPLWGIVDGNASESSPNFKMVEKESLYLPDFQIDDKADQGWGDTMAASKGPGAFLDFVYNVRDVPGLDARDTDYQGTENAQMLAKWRELSASPETAAKIPNLIWTDLAANMLVGTRSLLSAFPNAQLHQVRSNKRRIFFHYAWAVPALICAAIWTLCAVLCLLLCLSPKSRSRMRLSRLRVLINQLSVGRALVVAEKSNAVDFRDSTKDWLATAGRKMVYLPTLESPVDDGIELGSLPAKGECSREGGAWIDQPRRLSTTRSRRASF</sequence>
<keyword evidence="1" id="KW-1133">Transmembrane helix</keyword>
<feature type="transmembrane region" description="Helical" evidence="1">
    <location>
        <begin position="716"/>
        <end position="741"/>
    </location>
</feature>
<dbReference type="OrthoDB" id="3034003at2759"/>
<feature type="transmembrane region" description="Helical" evidence="1">
    <location>
        <begin position="12"/>
        <end position="33"/>
    </location>
</feature>
<dbReference type="EMBL" id="JAACFV010000251">
    <property type="protein sequence ID" value="KAF7502451.1"/>
    <property type="molecule type" value="Genomic_DNA"/>
</dbReference>
<evidence type="ECO:0000256" key="1">
    <source>
        <dbReference type="SAM" id="Phobius"/>
    </source>
</evidence>
<accession>A0A8H7E102</accession>
<feature type="transmembrane region" description="Helical" evidence="1">
    <location>
        <begin position="79"/>
        <end position="102"/>
    </location>
</feature>
<keyword evidence="3" id="KW-1185">Reference proteome</keyword>
<protein>
    <submittedName>
        <fullName evidence="2">Uncharacterized protein</fullName>
    </submittedName>
</protein>
<gene>
    <name evidence="2" type="ORF">GJ744_005797</name>
</gene>
<keyword evidence="1" id="KW-0472">Membrane</keyword>
<reference evidence="2" key="1">
    <citation type="submission" date="2020-02" db="EMBL/GenBank/DDBJ databases">
        <authorList>
            <person name="Palmer J.M."/>
        </authorList>
    </citation>
    <scope>NUCLEOTIDE SEQUENCE</scope>
    <source>
        <strain evidence="2">EPUS1.4</strain>
        <tissue evidence="2">Thallus</tissue>
    </source>
</reference>
<dbReference type="AlphaFoldDB" id="A0A8H7E102"/>
<organism evidence="2 3">
    <name type="scientific">Endocarpon pusillum</name>
    <dbReference type="NCBI Taxonomy" id="364733"/>
    <lineage>
        <taxon>Eukaryota</taxon>
        <taxon>Fungi</taxon>
        <taxon>Dikarya</taxon>
        <taxon>Ascomycota</taxon>
        <taxon>Pezizomycotina</taxon>
        <taxon>Eurotiomycetes</taxon>
        <taxon>Chaetothyriomycetidae</taxon>
        <taxon>Verrucariales</taxon>
        <taxon>Verrucariaceae</taxon>
        <taxon>Endocarpon</taxon>
    </lineage>
</organism>